<dbReference type="InterPro" id="IPR023213">
    <property type="entry name" value="CAT-like_dom_sf"/>
</dbReference>
<organism evidence="1 2">
    <name type="scientific">Fraxinus pennsylvanica</name>
    <dbReference type="NCBI Taxonomy" id="56036"/>
    <lineage>
        <taxon>Eukaryota</taxon>
        <taxon>Viridiplantae</taxon>
        <taxon>Streptophyta</taxon>
        <taxon>Embryophyta</taxon>
        <taxon>Tracheophyta</taxon>
        <taxon>Spermatophyta</taxon>
        <taxon>Magnoliopsida</taxon>
        <taxon>eudicotyledons</taxon>
        <taxon>Gunneridae</taxon>
        <taxon>Pentapetalae</taxon>
        <taxon>asterids</taxon>
        <taxon>lamiids</taxon>
        <taxon>Lamiales</taxon>
        <taxon>Oleaceae</taxon>
        <taxon>Oleeae</taxon>
        <taxon>Fraxinus</taxon>
    </lineage>
</organism>
<dbReference type="AlphaFoldDB" id="A0AAD2DQ66"/>
<name>A0AAD2DQ66_9LAMI</name>
<proteinExistence type="predicted"/>
<gene>
    <name evidence="1" type="ORF">FPE_LOCUS7101</name>
</gene>
<dbReference type="Pfam" id="PF02458">
    <property type="entry name" value="Transferase"/>
    <property type="match status" value="1"/>
</dbReference>
<dbReference type="EMBL" id="OU503039">
    <property type="protein sequence ID" value="CAI9759671.1"/>
    <property type="molecule type" value="Genomic_DNA"/>
</dbReference>
<sequence length="229" mass="25462">MPAPVFDTKQVTITLRFEDELVRSCIARISSKESSRTPFEALAALFWVVVSKVKGTKGSLTNMSICLDMRKVLGLDRGFFGNCMVYNKVNGDGIEGHELCEAANAIKEVVKKMDADGILDLIEWLEARNCQNPPWMNGYDLTCINLEDVDSYSALFEDNARSLRVSYYIEPTVGEGQILILPPPAGGRDTFSRVVMITLPEIEVNKLLEDALIQELSPTILMGLKKTHS</sequence>
<keyword evidence="2" id="KW-1185">Reference proteome</keyword>
<protein>
    <submittedName>
        <fullName evidence="1">Uncharacterized protein</fullName>
    </submittedName>
</protein>
<evidence type="ECO:0000313" key="1">
    <source>
        <dbReference type="EMBL" id="CAI9759671.1"/>
    </source>
</evidence>
<evidence type="ECO:0000313" key="2">
    <source>
        <dbReference type="Proteomes" id="UP000834106"/>
    </source>
</evidence>
<reference evidence="1" key="1">
    <citation type="submission" date="2023-05" db="EMBL/GenBank/DDBJ databases">
        <authorList>
            <person name="Huff M."/>
        </authorList>
    </citation>
    <scope>NUCLEOTIDE SEQUENCE</scope>
</reference>
<accession>A0AAD2DQ66</accession>
<dbReference type="Proteomes" id="UP000834106">
    <property type="component" value="Chromosome 4"/>
</dbReference>
<dbReference type="Gene3D" id="3.30.559.10">
    <property type="entry name" value="Chloramphenicol acetyltransferase-like domain"/>
    <property type="match status" value="1"/>
</dbReference>